<evidence type="ECO:0000313" key="3">
    <source>
        <dbReference type="EMBL" id="CAL5132960.1"/>
    </source>
</evidence>
<dbReference type="AlphaFoldDB" id="A0AAV2T998"/>
<gene>
    <name evidence="3" type="ORF">CDAUBV1_LOCUS5835</name>
</gene>
<organism evidence="3 4">
    <name type="scientific">Calicophoron daubneyi</name>
    <name type="common">Rumen fluke</name>
    <name type="synonym">Paramphistomum daubneyi</name>
    <dbReference type="NCBI Taxonomy" id="300641"/>
    <lineage>
        <taxon>Eukaryota</taxon>
        <taxon>Metazoa</taxon>
        <taxon>Spiralia</taxon>
        <taxon>Lophotrochozoa</taxon>
        <taxon>Platyhelminthes</taxon>
        <taxon>Trematoda</taxon>
        <taxon>Digenea</taxon>
        <taxon>Plagiorchiida</taxon>
        <taxon>Pronocephalata</taxon>
        <taxon>Paramphistomoidea</taxon>
        <taxon>Paramphistomidae</taxon>
        <taxon>Calicophoron</taxon>
    </lineage>
</organism>
<feature type="chain" id="PRO_5043774652" description="MD-2-related lipid-recognition domain-containing protein" evidence="1">
    <location>
        <begin position="30"/>
        <end position="165"/>
    </location>
</feature>
<dbReference type="SUPFAM" id="SSF81296">
    <property type="entry name" value="E set domains"/>
    <property type="match status" value="1"/>
</dbReference>
<proteinExistence type="predicted"/>
<dbReference type="InterPro" id="IPR014756">
    <property type="entry name" value="Ig_E-set"/>
</dbReference>
<dbReference type="Pfam" id="PF02221">
    <property type="entry name" value="E1_DerP2_DerF2"/>
    <property type="match status" value="1"/>
</dbReference>
<dbReference type="Proteomes" id="UP001497525">
    <property type="component" value="Unassembled WGS sequence"/>
</dbReference>
<sequence>MEQSKPLSVGSVSLKFGLAILFLSQQTSAGSVTYEDCISAPHEMYKPPQVWIENQRDSAAPVFYQNENTTIRVAFTIDRIIKNPTYRMRFGFNRWIMTTFRDGSVCEYIVGNCPVLPGQNTLAFPFTAPEYSVSGYTEFQIFDDSLRAVLCVTFPVSIIPQEDSP</sequence>
<evidence type="ECO:0000313" key="4">
    <source>
        <dbReference type="Proteomes" id="UP001497525"/>
    </source>
</evidence>
<dbReference type="Gene3D" id="2.60.40.770">
    <property type="match status" value="1"/>
</dbReference>
<feature type="domain" description="MD-2-related lipid-recognition" evidence="2">
    <location>
        <begin position="32"/>
        <end position="158"/>
    </location>
</feature>
<protein>
    <recommendedName>
        <fullName evidence="2">MD-2-related lipid-recognition domain-containing protein</fullName>
    </recommendedName>
</protein>
<comment type="caution">
    <text evidence="3">The sequence shown here is derived from an EMBL/GenBank/DDBJ whole genome shotgun (WGS) entry which is preliminary data.</text>
</comment>
<name>A0AAV2T998_CALDB</name>
<dbReference type="InterPro" id="IPR003172">
    <property type="entry name" value="ML_dom"/>
</dbReference>
<accession>A0AAV2T998</accession>
<dbReference type="EMBL" id="CAXLJL010000145">
    <property type="protein sequence ID" value="CAL5132960.1"/>
    <property type="molecule type" value="Genomic_DNA"/>
</dbReference>
<keyword evidence="1" id="KW-0732">Signal</keyword>
<evidence type="ECO:0000259" key="2">
    <source>
        <dbReference type="Pfam" id="PF02221"/>
    </source>
</evidence>
<feature type="signal peptide" evidence="1">
    <location>
        <begin position="1"/>
        <end position="29"/>
    </location>
</feature>
<evidence type="ECO:0000256" key="1">
    <source>
        <dbReference type="SAM" id="SignalP"/>
    </source>
</evidence>
<reference evidence="3" key="1">
    <citation type="submission" date="2024-06" db="EMBL/GenBank/DDBJ databases">
        <authorList>
            <person name="Liu X."/>
            <person name="Lenzi L."/>
            <person name="Haldenby T S."/>
            <person name="Uol C."/>
        </authorList>
    </citation>
    <scope>NUCLEOTIDE SEQUENCE</scope>
</reference>